<dbReference type="AlphaFoldDB" id="A0AAE0EYJ7"/>
<dbReference type="PANTHER" id="PTHR43867">
    <property type="entry name" value="CELLULOSE SYNTHASE CATALYTIC SUBUNIT A [UDP-FORMING]"/>
    <property type="match status" value="1"/>
</dbReference>
<dbReference type="CDD" id="cd06423">
    <property type="entry name" value="CESA_like"/>
    <property type="match status" value="1"/>
</dbReference>
<name>A0AAE0EYJ7_9CHLO</name>
<gene>
    <name evidence="8" type="ORF">CYMTET_45496</name>
</gene>
<keyword evidence="4 7" id="KW-0812">Transmembrane</keyword>
<evidence type="ECO:0000313" key="8">
    <source>
        <dbReference type="EMBL" id="KAK3244914.1"/>
    </source>
</evidence>
<evidence type="ECO:0000256" key="1">
    <source>
        <dbReference type="ARBA" id="ARBA00004141"/>
    </source>
</evidence>
<keyword evidence="6 7" id="KW-0472">Membrane</keyword>
<dbReference type="Proteomes" id="UP001190700">
    <property type="component" value="Unassembled WGS sequence"/>
</dbReference>
<evidence type="ECO:0000256" key="4">
    <source>
        <dbReference type="ARBA" id="ARBA00022692"/>
    </source>
</evidence>
<dbReference type="EMBL" id="LGRX02031226">
    <property type="protein sequence ID" value="KAK3244914.1"/>
    <property type="molecule type" value="Genomic_DNA"/>
</dbReference>
<dbReference type="SUPFAM" id="SSF53448">
    <property type="entry name" value="Nucleotide-diphospho-sugar transferases"/>
    <property type="match status" value="1"/>
</dbReference>
<evidence type="ECO:0000256" key="5">
    <source>
        <dbReference type="ARBA" id="ARBA00022989"/>
    </source>
</evidence>
<dbReference type="GO" id="GO:0016020">
    <property type="term" value="C:membrane"/>
    <property type="evidence" value="ECO:0007669"/>
    <property type="project" value="UniProtKB-SubCell"/>
</dbReference>
<evidence type="ECO:0000256" key="7">
    <source>
        <dbReference type="SAM" id="Phobius"/>
    </source>
</evidence>
<organism evidence="8 9">
    <name type="scientific">Cymbomonas tetramitiformis</name>
    <dbReference type="NCBI Taxonomy" id="36881"/>
    <lineage>
        <taxon>Eukaryota</taxon>
        <taxon>Viridiplantae</taxon>
        <taxon>Chlorophyta</taxon>
        <taxon>Pyramimonadophyceae</taxon>
        <taxon>Pyramimonadales</taxon>
        <taxon>Pyramimonadaceae</taxon>
        <taxon>Cymbomonas</taxon>
    </lineage>
</organism>
<evidence type="ECO:0000256" key="2">
    <source>
        <dbReference type="ARBA" id="ARBA00022676"/>
    </source>
</evidence>
<feature type="transmembrane region" description="Helical" evidence="7">
    <location>
        <begin position="342"/>
        <end position="363"/>
    </location>
</feature>
<accession>A0AAE0EYJ7</accession>
<feature type="transmembrane region" description="Helical" evidence="7">
    <location>
        <begin position="315"/>
        <end position="336"/>
    </location>
</feature>
<keyword evidence="2" id="KW-0328">Glycosyltransferase</keyword>
<sequence length="447" mass="50878">MTVYYVVNEGLVSDNLLSGLFMWISFLYAWQFLEFFIVFKDHFFSKPTSGYEQTANMDCPPATAVIVAYLPNEADIIMETLAHFRAIEYDNELQVILAYNSPKILPVEQDIAKLQKAWPQFSAVKVAGSTSKCDNVNEVLKNIKGVFVGIFDADHLPLPNSFQLAWGDLSRGADVVQGRTKINARYVDSALSHIIAAEFEVRHGLEHHTRKSVYGYAVFGGSNGFWRTDALQAMGMDPAMLTEDIDSSVRAMSYGYKITYNHHLISLEQPPPSLHALVKQRLRWSQGWYQVSWRSWFSIFSCEYLSLRQKIGMHWMLKMLLPLQVLVSAGQSFTLVTLSSQLGFAIVFMMTSVWCIPQLLFLFKFAEVPSFSTKLLYALNVLPLLMFFMVIDMIAQVRLMIGYSTWHITSRKKVEEDRPPLSPSTFRYSPSSVHLSSEVVERGPNHL</sequence>
<evidence type="ECO:0000313" key="9">
    <source>
        <dbReference type="Proteomes" id="UP001190700"/>
    </source>
</evidence>
<dbReference type="GO" id="GO:0016757">
    <property type="term" value="F:glycosyltransferase activity"/>
    <property type="evidence" value="ECO:0007669"/>
    <property type="project" value="UniProtKB-KW"/>
</dbReference>
<feature type="transmembrane region" description="Helical" evidence="7">
    <location>
        <begin position="20"/>
        <end position="39"/>
    </location>
</feature>
<comment type="subcellular location">
    <subcellularLocation>
        <location evidence="1">Membrane</location>
        <topology evidence="1">Multi-pass membrane protein</topology>
    </subcellularLocation>
</comment>
<feature type="transmembrane region" description="Helical" evidence="7">
    <location>
        <begin position="375"/>
        <end position="395"/>
    </location>
</feature>
<dbReference type="PANTHER" id="PTHR43867:SF2">
    <property type="entry name" value="CELLULOSE SYNTHASE CATALYTIC SUBUNIT A [UDP-FORMING]"/>
    <property type="match status" value="1"/>
</dbReference>
<keyword evidence="3" id="KW-0808">Transferase</keyword>
<proteinExistence type="predicted"/>
<dbReference type="InterPro" id="IPR050321">
    <property type="entry name" value="Glycosyltr_2/OpgH_subfam"/>
</dbReference>
<evidence type="ECO:0000256" key="3">
    <source>
        <dbReference type="ARBA" id="ARBA00022679"/>
    </source>
</evidence>
<dbReference type="InterPro" id="IPR029044">
    <property type="entry name" value="Nucleotide-diphossugar_trans"/>
</dbReference>
<dbReference type="Pfam" id="PF13641">
    <property type="entry name" value="Glyco_tranf_2_3"/>
    <property type="match status" value="1"/>
</dbReference>
<keyword evidence="9" id="KW-1185">Reference proteome</keyword>
<reference evidence="8 9" key="1">
    <citation type="journal article" date="2015" name="Genome Biol. Evol.">
        <title>Comparative Genomics of a Bacterivorous Green Alga Reveals Evolutionary Causalities and Consequences of Phago-Mixotrophic Mode of Nutrition.</title>
        <authorList>
            <person name="Burns J.A."/>
            <person name="Paasch A."/>
            <person name="Narechania A."/>
            <person name="Kim E."/>
        </authorList>
    </citation>
    <scope>NUCLEOTIDE SEQUENCE [LARGE SCALE GENOMIC DNA]</scope>
    <source>
        <strain evidence="8 9">PLY_AMNH</strain>
    </source>
</reference>
<keyword evidence="5 7" id="KW-1133">Transmembrane helix</keyword>
<evidence type="ECO:0000256" key="6">
    <source>
        <dbReference type="ARBA" id="ARBA00023136"/>
    </source>
</evidence>
<comment type="caution">
    <text evidence="8">The sequence shown here is derived from an EMBL/GenBank/DDBJ whole genome shotgun (WGS) entry which is preliminary data.</text>
</comment>
<dbReference type="Gene3D" id="3.90.550.10">
    <property type="entry name" value="Spore Coat Polysaccharide Biosynthesis Protein SpsA, Chain A"/>
    <property type="match status" value="1"/>
</dbReference>
<protein>
    <submittedName>
        <fullName evidence="8">Uncharacterized protein</fullName>
    </submittedName>
</protein>